<proteinExistence type="predicted"/>
<feature type="transmembrane region" description="Helical" evidence="2">
    <location>
        <begin position="433"/>
        <end position="450"/>
    </location>
</feature>
<feature type="transmembrane region" description="Helical" evidence="2">
    <location>
        <begin position="99"/>
        <end position="121"/>
    </location>
</feature>
<organism evidence="3 4">
    <name type="scientific">Halobacillus campisalis</name>
    <dbReference type="NCBI Taxonomy" id="435909"/>
    <lineage>
        <taxon>Bacteria</taxon>
        <taxon>Bacillati</taxon>
        <taxon>Bacillota</taxon>
        <taxon>Bacilli</taxon>
        <taxon>Bacillales</taxon>
        <taxon>Bacillaceae</taxon>
        <taxon>Halobacillus</taxon>
    </lineage>
</organism>
<dbReference type="Proteomes" id="UP001596494">
    <property type="component" value="Unassembled WGS sequence"/>
</dbReference>
<dbReference type="EMBL" id="JBHTBY010000011">
    <property type="protein sequence ID" value="MFC7321848.1"/>
    <property type="molecule type" value="Genomic_DNA"/>
</dbReference>
<feature type="transmembrane region" description="Helical" evidence="2">
    <location>
        <begin position="246"/>
        <end position="268"/>
    </location>
</feature>
<feature type="transmembrane region" description="Helical" evidence="2">
    <location>
        <begin position="66"/>
        <end position="87"/>
    </location>
</feature>
<keyword evidence="3" id="KW-0436">Ligase</keyword>
<dbReference type="RefSeq" id="WP_289215787.1">
    <property type="nucleotide sequence ID" value="NZ_JAPVRC010000004.1"/>
</dbReference>
<keyword evidence="4" id="KW-1185">Reference proteome</keyword>
<feature type="transmembrane region" description="Helical" evidence="2">
    <location>
        <begin position="133"/>
        <end position="151"/>
    </location>
</feature>
<keyword evidence="2" id="KW-1133">Transmembrane helix</keyword>
<feature type="transmembrane region" description="Helical" evidence="2">
    <location>
        <begin position="221"/>
        <end position="239"/>
    </location>
</feature>
<evidence type="ECO:0000256" key="1">
    <source>
        <dbReference type="SAM" id="MobiDB-lite"/>
    </source>
</evidence>
<evidence type="ECO:0000313" key="4">
    <source>
        <dbReference type="Proteomes" id="UP001596494"/>
    </source>
</evidence>
<feature type="transmembrane region" description="Helical" evidence="2">
    <location>
        <begin position="373"/>
        <end position="397"/>
    </location>
</feature>
<keyword evidence="2" id="KW-0472">Membrane</keyword>
<feature type="transmembrane region" description="Helical" evidence="2">
    <location>
        <begin position="42"/>
        <end position="59"/>
    </location>
</feature>
<dbReference type="Pfam" id="PF13425">
    <property type="entry name" value="O-antigen_lig"/>
    <property type="match status" value="1"/>
</dbReference>
<dbReference type="InterPro" id="IPR049504">
    <property type="entry name" value="O-antigen_lig"/>
</dbReference>
<comment type="caution">
    <text evidence="3">The sequence shown here is derived from an EMBL/GenBank/DDBJ whole genome shotgun (WGS) entry which is preliminary data.</text>
</comment>
<feature type="transmembrane region" description="Helical" evidence="2">
    <location>
        <begin position="171"/>
        <end position="192"/>
    </location>
</feature>
<evidence type="ECO:0000256" key="2">
    <source>
        <dbReference type="SAM" id="Phobius"/>
    </source>
</evidence>
<gene>
    <name evidence="3" type="ORF">ACFQMN_13250</name>
</gene>
<protein>
    <submittedName>
        <fullName evidence="3">O-antigen ligase family protein</fullName>
    </submittedName>
</protein>
<reference evidence="4" key="1">
    <citation type="journal article" date="2019" name="Int. J. Syst. Evol. Microbiol.">
        <title>The Global Catalogue of Microorganisms (GCM) 10K type strain sequencing project: providing services to taxonomists for standard genome sequencing and annotation.</title>
        <authorList>
            <consortium name="The Broad Institute Genomics Platform"/>
            <consortium name="The Broad Institute Genome Sequencing Center for Infectious Disease"/>
            <person name="Wu L."/>
            <person name="Ma J."/>
        </authorList>
    </citation>
    <scope>NUCLEOTIDE SEQUENCE [LARGE SCALE GENOMIC DNA]</scope>
    <source>
        <strain evidence="4">CCUG 73951</strain>
    </source>
</reference>
<feature type="transmembrane region" description="Helical" evidence="2">
    <location>
        <begin position="16"/>
        <end position="36"/>
    </location>
</feature>
<accession>A0ABW2K6R5</accession>
<dbReference type="GO" id="GO:0016874">
    <property type="term" value="F:ligase activity"/>
    <property type="evidence" value="ECO:0007669"/>
    <property type="project" value="UniProtKB-KW"/>
</dbReference>
<evidence type="ECO:0000313" key="3">
    <source>
        <dbReference type="EMBL" id="MFC7321848.1"/>
    </source>
</evidence>
<name>A0ABW2K6R5_9BACI</name>
<feature type="region of interest" description="Disordered" evidence="1">
    <location>
        <begin position="277"/>
        <end position="320"/>
    </location>
</feature>
<feature type="transmembrane region" description="Helical" evidence="2">
    <location>
        <begin position="199"/>
        <end position="215"/>
    </location>
</feature>
<sequence>MHHGKNKNQFIRFMEIYLIVFILLQPILDITAYINLPISEPIRVLTLFLGLIYVLLSPYKRAKMFSISYIVLLGIFMGLSLVNNLMVKEPVSLITETTYIIKTSYFLIMLIVYYFVFKSLSERIDWRSKLQKYLTINLTVIGVVMVIASLTDTGKRSYGMLDKEGHSGWFYSANELSAILGIGFAIMILFLMKQPTVKKLFLLIPAVIVTAWAIFTVGTKVGLGSILMVLALGSLIALFEAFKKKAWLNAIVLPALFVVSILAIPYTAVGNNMDLTYENNNPAPDTETETDEEGSGGNDTGTEEGTGGAEGEEEDDSSGNVDATALLSNRDVFLGEKVEQFRQAPISQKLLGMGRGGNYEYEPSLVEMDLMDWFLNFGIVGFVILMTPVVYFIYMILKNLITSRFRVLTGENLFIGVAVGIGLGTAFLAGHVLSAPAAGIYLALLLAYLYRSTKPSQKISPT</sequence>
<feature type="compositionally biased region" description="Gly residues" evidence="1">
    <location>
        <begin position="295"/>
        <end position="309"/>
    </location>
</feature>
<feature type="transmembrane region" description="Helical" evidence="2">
    <location>
        <begin position="409"/>
        <end position="427"/>
    </location>
</feature>
<keyword evidence="2" id="KW-0812">Transmembrane</keyword>